<evidence type="ECO:0000313" key="2">
    <source>
        <dbReference type="EMBL" id="KAF1837012.1"/>
    </source>
</evidence>
<evidence type="ECO:0000313" key="3">
    <source>
        <dbReference type="Proteomes" id="UP000800040"/>
    </source>
</evidence>
<feature type="region of interest" description="Disordered" evidence="1">
    <location>
        <begin position="1"/>
        <end position="183"/>
    </location>
</feature>
<evidence type="ECO:0000256" key="1">
    <source>
        <dbReference type="SAM" id="MobiDB-lite"/>
    </source>
</evidence>
<dbReference type="Proteomes" id="UP000800040">
    <property type="component" value="Unassembled WGS sequence"/>
</dbReference>
<gene>
    <name evidence="2" type="ORF">BDW02DRAFT_566427</name>
</gene>
<accession>A0A6A5KMG1</accession>
<dbReference type="AlphaFoldDB" id="A0A6A5KMG1"/>
<name>A0A6A5KMG1_9PLEO</name>
<feature type="region of interest" description="Disordered" evidence="1">
    <location>
        <begin position="683"/>
        <end position="702"/>
    </location>
</feature>
<keyword evidence="3" id="KW-1185">Reference proteome</keyword>
<organism evidence="2 3">
    <name type="scientific">Decorospora gaudefroyi</name>
    <dbReference type="NCBI Taxonomy" id="184978"/>
    <lineage>
        <taxon>Eukaryota</taxon>
        <taxon>Fungi</taxon>
        <taxon>Dikarya</taxon>
        <taxon>Ascomycota</taxon>
        <taxon>Pezizomycotina</taxon>
        <taxon>Dothideomycetes</taxon>
        <taxon>Pleosporomycetidae</taxon>
        <taxon>Pleosporales</taxon>
        <taxon>Pleosporineae</taxon>
        <taxon>Pleosporaceae</taxon>
        <taxon>Decorospora</taxon>
    </lineage>
</organism>
<evidence type="ECO:0008006" key="4">
    <source>
        <dbReference type="Google" id="ProtNLM"/>
    </source>
</evidence>
<dbReference type="OrthoDB" id="5329403at2759"/>
<dbReference type="EMBL" id="ML975266">
    <property type="protein sequence ID" value="KAF1837012.1"/>
    <property type="molecule type" value="Genomic_DNA"/>
</dbReference>
<sequence>MADTARLAQTQRQGRRPGSRIVPAIPYRLSRAQPSARPITPEESNKGAVTQQPAPPPPEQQEADEKRPGEQDQEQEQEQEQKPEQAEEPQAVAPPTPDSRTSGAGKSEAALEEEQTGAPDAASHVNGHAQSTPVAPSEPKPARNGHRKLTIPAHLPPPFYPSTKPDNQTPPADGSDTAHTLSHRHQLSAGAVVFQSANASPVVPVAPQGPELEVQVQEQHSLAHPPPGLEPPQFAPFFPPHPHPYPAEAGAPWQPALHTIAPATPAPPALVHDNGVEHPSPQLPNGPYNGHFSPAETGFATNGTSSHAQSPSKLHFGSEHGEVQHARPYQNGTALPTERLEHSPFELASYLSTQYGNPEFSDFILQVRSLGSTLLSVPVHGIVVVRSPVIAEAVRRSPAPSHRTRDARRLVDVLAVDPLTTPDSLVEAVRVLYGAPLLSAQTFLYGLVPYMYDSDQVSSPSNDARRRMEQILSYIAAARTLQMPSMQARGVDIARMLLRWDTVDQVLQYTLQANPGLRLGTEGPESGDPFISTLLGYALEFVAYTFPLDFELYTFAPEFKDAPRLPTVVEPRQTTHNPRLSKIQFGDAPLEDDHQPSYATIVLSTILLSLPLPLLERLFNHRATANQIGWTGAAKILRHVINERENRRQKASRGQLKRTQDGTIPTFLQSNMYIEERIEQVEPSPLHPSGHRLATKQVPGEA</sequence>
<proteinExistence type="predicted"/>
<reference evidence="2" key="1">
    <citation type="submission" date="2020-01" db="EMBL/GenBank/DDBJ databases">
        <authorList>
            <consortium name="DOE Joint Genome Institute"/>
            <person name="Haridas S."/>
            <person name="Albert R."/>
            <person name="Binder M."/>
            <person name="Bloem J."/>
            <person name="Labutti K."/>
            <person name="Salamov A."/>
            <person name="Andreopoulos B."/>
            <person name="Baker S.E."/>
            <person name="Barry K."/>
            <person name="Bills G."/>
            <person name="Bluhm B.H."/>
            <person name="Cannon C."/>
            <person name="Castanera R."/>
            <person name="Culley D.E."/>
            <person name="Daum C."/>
            <person name="Ezra D."/>
            <person name="Gonzalez J.B."/>
            <person name="Henrissat B."/>
            <person name="Kuo A."/>
            <person name="Liang C."/>
            <person name="Lipzen A."/>
            <person name="Lutzoni F."/>
            <person name="Magnuson J."/>
            <person name="Mondo S."/>
            <person name="Nolan M."/>
            <person name="Ohm R."/>
            <person name="Pangilinan J."/>
            <person name="Park H.-J."/>
            <person name="Ramirez L."/>
            <person name="Alfaro M."/>
            <person name="Sun H."/>
            <person name="Tritt A."/>
            <person name="Yoshinaga Y."/>
            <person name="Zwiers L.-H."/>
            <person name="Turgeon B.G."/>
            <person name="Goodwin S.B."/>
            <person name="Spatafora J.W."/>
            <person name="Crous P.W."/>
            <person name="Grigoriev I.V."/>
        </authorList>
    </citation>
    <scope>NUCLEOTIDE SEQUENCE</scope>
    <source>
        <strain evidence="2">P77</strain>
    </source>
</reference>
<protein>
    <recommendedName>
        <fullName evidence="4">BTB domain-containing protein</fullName>
    </recommendedName>
</protein>